<dbReference type="EMBL" id="KZ857518">
    <property type="protein sequence ID" value="RDX41265.1"/>
    <property type="molecule type" value="Genomic_DNA"/>
</dbReference>
<keyword evidence="1" id="KW-0472">Membrane</keyword>
<reference evidence="3 4" key="1">
    <citation type="journal article" date="2018" name="Biotechnol. Biofuels">
        <title>Integrative visual omics of the white-rot fungus Polyporus brumalis exposes the biotechnological potential of its oxidative enzymes for delignifying raw plant biomass.</title>
        <authorList>
            <person name="Miyauchi S."/>
            <person name="Rancon A."/>
            <person name="Drula E."/>
            <person name="Hage H."/>
            <person name="Chaduli D."/>
            <person name="Favel A."/>
            <person name="Grisel S."/>
            <person name="Henrissat B."/>
            <person name="Herpoel-Gimbert I."/>
            <person name="Ruiz-Duenas F.J."/>
            <person name="Chevret D."/>
            <person name="Hainaut M."/>
            <person name="Lin J."/>
            <person name="Wang M."/>
            <person name="Pangilinan J."/>
            <person name="Lipzen A."/>
            <person name="Lesage-Meessen L."/>
            <person name="Navarro D."/>
            <person name="Riley R."/>
            <person name="Grigoriev I.V."/>
            <person name="Zhou S."/>
            <person name="Raouche S."/>
            <person name="Rosso M.N."/>
        </authorList>
    </citation>
    <scope>NUCLEOTIDE SEQUENCE [LARGE SCALE GENOMIC DNA]</scope>
    <source>
        <strain evidence="3 4">BRFM 1820</strain>
    </source>
</reference>
<evidence type="ECO:0000313" key="3">
    <source>
        <dbReference type="EMBL" id="RDX41265.1"/>
    </source>
</evidence>
<sequence length="62" mass="6420">DLATRPQDCLACRVIGTAALGGVGIYALNMSRAHAPGSVVGKRIMAGVGFCFLVASALRWTK</sequence>
<feature type="domain" description="Distal membrane-arm assembly complex protein 1-like" evidence="2">
    <location>
        <begin position="8"/>
        <end position="53"/>
    </location>
</feature>
<dbReference type="Pfam" id="PF15055">
    <property type="entry name" value="DMAC1_Dmo2"/>
    <property type="match status" value="1"/>
</dbReference>
<dbReference type="AlphaFoldDB" id="A0A371CLW9"/>
<keyword evidence="1" id="KW-0812">Transmembrane</keyword>
<feature type="non-terminal residue" evidence="3">
    <location>
        <position position="1"/>
    </location>
</feature>
<dbReference type="Proteomes" id="UP000256964">
    <property type="component" value="Unassembled WGS sequence"/>
</dbReference>
<organism evidence="3 4">
    <name type="scientific">Lentinus brumalis</name>
    <dbReference type="NCBI Taxonomy" id="2498619"/>
    <lineage>
        <taxon>Eukaryota</taxon>
        <taxon>Fungi</taxon>
        <taxon>Dikarya</taxon>
        <taxon>Basidiomycota</taxon>
        <taxon>Agaricomycotina</taxon>
        <taxon>Agaricomycetes</taxon>
        <taxon>Polyporales</taxon>
        <taxon>Polyporaceae</taxon>
        <taxon>Lentinus</taxon>
    </lineage>
</organism>
<gene>
    <name evidence="3" type="ORF">OH76DRAFT_1300587</name>
</gene>
<feature type="non-terminal residue" evidence="3">
    <location>
        <position position="62"/>
    </location>
</feature>
<accession>A0A371CLW9</accession>
<dbReference type="InterPro" id="IPR028036">
    <property type="entry name" value="DMAC1-like_dom"/>
</dbReference>
<name>A0A371CLW9_9APHY</name>
<evidence type="ECO:0000259" key="2">
    <source>
        <dbReference type="Pfam" id="PF15055"/>
    </source>
</evidence>
<evidence type="ECO:0000256" key="1">
    <source>
        <dbReference type="SAM" id="Phobius"/>
    </source>
</evidence>
<evidence type="ECO:0000313" key="4">
    <source>
        <dbReference type="Proteomes" id="UP000256964"/>
    </source>
</evidence>
<keyword evidence="4" id="KW-1185">Reference proteome</keyword>
<feature type="transmembrane region" description="Helical" evidence="1">
    <location>
        <begin position="44"/>
        <end position="61"/>
    </location>
</feature>
<keyword evidence="1" id="KW-1133">Transmembrane helix</keyword>
<dbReference type="OrthoDB" id="6604875at2759"/>
<proteinExistence type="predicted"/>
<protein>
    <recommendedName>
        <fullName evidence="2">Distal membrane-arm assembly complex protein 1-like domain-containing protein</fullName>
    </recommendedName>
</protein>